<dbReference type="SUPFAM" id="SSF55315">
    <property type="entry name" value="L30e-like"/>
    <property type="match status" value="1"/>
</dbReference>
<dbReference type="Gene3D" id="3.30.1330.30">
    <property type="match status" value="1"/>
</dbReference>
<dbReference type="InterPro" id="IPR004038">
    <property type="entry name" value="Ribosomal_eL8/eL30/eS12/Gad45"/>
</dbReference>
<feature type="domain" description="Ribosomal protein eL8/eL30/eS12/Gadd45" evidence="5">
    <location>
        <begin position="120"/>
        <end position="204"/>
    </location>
</feature>
<keyword evidence="3 4" id="KW-0687">Ribonucleoprotein</keyword>
<sequence length="266" mass="30869">MAPTKKSKKLPPVPVTKKTTIVKKQIEKYVERTPRSFRVGGAIQHSRDVTRFVRWPKYIRLQRQRRILLQRLKVPPALNQFNQTLDKNQASQLVRLLDRYKPETQVEKKVRLIQDAKKQGEQKLSSGKRPIMIKYGLNHVTDLVELKKAKLVVIAHDVDPVELVVWLPTLCRKKDVPYCIIKGKSRLGKLVHKKNTCVLAIDNIRKEDAKEFEIMCKNFRAKFNDNIEVRRKWGGGIMGIKAQHVQHRQEKENSVEIAKKMGLTSS</sequence>
<evidence type="ECO:0000256" key="1">
    <source>
        <dbReference type="ARBA" id="ARBA00007337"/>
    </source>
</evidence>
<keyword evidence="7" id="KW-1185">Reference proteome</keyword>
<comment type="caution">
    <text evidence="6">The sequence shown here is derived from an EMBL/GenBank/DDBJ whole genome shotgun (WGS) entry which is preliminary data.</text>
</comment>
<dbReference type="GO" id="GO:0005840">
    <property type="term" value="C:ribosome"/>
    <property type="evidence" value="ECO:0007669"/>
    <property type="project" value="UniProtKB-KW"/>
</dbReference>
<evidence type="ECO:0000313" key="6">
    <source>
        <dbReference type="EMBL" id="KAF8820768.1"/>
    </source>
</evidence>
<evidence type="ECO:0000313" key="7">
    <source>
        <dbReference type="Proteomes" id="UP000823046"/>
    </source>
</evidence>
<dbReference type="PRINTS" id="PR00882">
    <property type="entry name" value="RIBOSOMALL7A"/>
</dbReference>
<evidence type="ECO:0000256" key="4">
    <source>
        <dbReference type="RuleBase" id="RU367042"/>
    </source>
</evidence>
<dbReference type="InterPro" id="IPR001921">
    <property type="entry name" value="Ribosomal_eL8_euk"/>
</dbReference>
<comment type="similarity">
    <text evidence="1 4">Belongs to the eukaryotic ribosomal protein eL8 family.</text>
</comment>
<comment type="function">
    <text evidence="4">Component of the ribosome.</text>
</comment>
<gene>
    <name evidence="6" type="primary">RPL7A</name>
    <name evidence="6" type="ORF">IE077_000416</name>
</gene>
<dbReference type="Pfam" id="PF01248">
    <property type="entry name" value="Ribosomal_L7Ae"/>
    <property type="match status" value="1"/>
</dbReference>
<dbReference type="Proteomes" id="UP000823046">
    <property type="component" value="Unassembled WGS sequence"/>
</dbReference>
<accession>A0ABQ7J9T5</accession>
<keyword evidence="2 4" id="KW-0689">Ribosomal protein</keyword>
<evidence type="ECO:0000259" key="5">
    <source>
        <dbReference type="Pfam" id="PF01248"/>
    </source>
</evidence>
<dbReference type="PROSITE" id="PS01082">
    <property type="entry name" value="RIBOSOMAL_L7AE"/>
    <property type="match status" value="1"/>
</dbReference>
<dbReference type="EMBL" id="JADAQX010000306">
    <property type="protein sequence ID" value="KAF8820768.1"/>
    <property type="molecule type" value="Genomic_DNA"/>
</dbReference>
<proteinExistence type="inferred from homology"/>
<dbReference type="InterPro" id="IPR018492">
    <property type="entry name" value="Ribosomal_eL8/Nhp2"/>
</dbReference>
<reference evidence="6 7" key="1">
    <citation type="journal article" date="2020" name="bioRxiv">
        <title>Metabolic contributions of an alphaproteobacterial endosymbiont in the apicomplexan Cardiosporidium cionae.</title>
        <authorList>
            <person name="Hunter E.S."/>
            <person name="Paight C.J."/>
            <person name="Lane C.E."/>
        </authorList>
    </citation>
    <scope>NUCLEOTIDE SEQUENCE [LARGE SCALE GENOMIC DNA]</scope>
    <source>
        <strain evidence="6">ESH_2018</strain>
    </source>
</reference>
<evidence type="ECO:0000256" key="3">
    <source>
        <dbReference type="ARBA" id="ARBA00023274"/>
    </source>
</evidence>
<organism evidence="6 7">
    <name type="scientific">Cardiosporidium cionae</name>
    <dbReference type="NCBI Taxonomy" id="476202"/>
    <lineage>
        <taxon>Eukaryota</taxon>
        <taxon>Sar</taxon>
        <taxon>Alveolata</taxon>
        <taxon>Apicomplexa</taxon>
        <taxon>Aconoidasida</taxon>
        <taxon>Nephromycida</taxon>
        <taxon>Cardiosporidium</taxon>
    </lineage>
</organism>
<dbReference type="InterPro" id="IPR029064">
    <property type="entry name" value="Ribosomal_eL30-like_sf"/>
</dbReference>
<dbReference type="PANTHER" id="PTHR23105">
    <property type="entry name" value="RIBOSOMAL PROTEIN L7AE FAMILY MEMBER"/>
    <property type="match status" value="1"/>
</dbReference>
<dbReference type="InterPro" id="IPR050257">
    <property type="entry name" value="eL8/uL1-like"/>
</dbReference>
<dbReference type="InterPro" id="IPR004037">
    <property type="entry name" value="Ribosomal_eL8-like_CS"/>
</dbReference>
<protein>
    <recommendedName>
        <fullName evidence="4">60S ribosomal protein L7a</fullName>
    </recommendedName>
</protein>
<name>A0ABQ7J9T5_9APIC</name>
<dbReference type="PRINTS" id="PR00881">
    <property type="entry name" value="L7ARS6FAMILY"/>
</dbReference>
<evidence type="ECO:0000256" key="2">
    <source>
        <dbReference type="ARBA" id="ARBA00022980"/>
    </source>
</evidence>